<dbReference type="PANTHER" id="PTHR47212:SF4">
    <property type="entry name" value="ADHESIN-LIKE PROTEIN, PUTATIVE (DUF3741)-RELATED"/>
    <property type="match status" value="1"/>
</dbReference>
<keyword evidence="5" id="KW-1185">Reference proteome</keyword>
<feature type="region of interest" description="Disordered" evidence="1">
    <location>
        <begin position="482"/>
        <end position="504"/>
    </location>
</feature>
<evidence type="ECO:0000313" key="4">
    <source>
        <dbReference type="EMBL" id="CAA2935038.1"/>
    </source>
</evidence>
<feature type="region of interest" description="Disordered" evidence="1">
    <location>
        <begin position="345"/>
        <end position="405"/>
    </location>
</feature>
<feature type="compositionally biased region" description="Polar residues" evidence="1">
    <location>
        <begin position="390"/>
        <end position="405"/>
    </location>
</feature>
<sequence length="1023" mass="114340">MREEVIDIHSLFAKFGARSVASLQELNPFEFKMLRLGLFNTKLEHRKIACVICVWLHGGSSFRLAVTERKINEVERLKALKSLVMAKRSQRCLSQHEREQAGCIWSLISILDFRHGRSNRKLIADRRRASRQAVGAGNSSTKIIVPGPTGSDGEESKVVAKTSVKELMEEEMLIEQGSNNKANESEICLKHVDSEHGHPIKKNYKRVSRTHKSFSDMNVPKSDAAESLMSDKVVEEKVSDTFDREIMEELSQVYQKSSSFMKRDSHYNLDMPSGRDLSKLVAAIKVFKDRRLSSSKHFGEEVKANCSKEFMDALQTLSSNKDLFLKLLQDPNSVLVKQMQNLDDAQLDKDQKPGSLMGSGLSKEKLINSKPDDLSDRKHRKFFHRKSKSLESYPTGGNKSCQSSSSIVILKPGPTGSQSPRADISISSTSLQSPYAMDNEVQNKRNTSQFSFSEIKRKLRHAMGKEKPGIAPDGLVLKFPFKSQNGNDSDKGASGENVGWSSPNRNHFYTERFAKSPTGIKSSEQVGKSKDNASERVNRTLSYPRKGVSNIYIEAKKHLSEMLNNGGENVESGSHCRPKSLGRILSFAEHNDSPCFSPRKYGDDIFITAQIRLSPQGMANNMNQLVQESHDNHQSSPAPNLENQLHIAVDSTNEKVQSRNTEINIPSKHDLDCSEETESFIHDVIIPEAPNSSSRVVETEETTGLSPKEGEKLVTISGDLARDLINRDVQDGGIEEKVLEESPSPCLKTAPSEDDGISSSPSVSPSYSPISRKLDPDCEIVKMERPSPISVLEPLFTEDDVSPASTISQSVNKDIQPRQIHFEEQSASSDQGICTRISIEGEESAFEYVEAVLLGSGLNWEEFILSWLSLSEILGSSLFDEVELFSSRSRHDQKLLFDCTNQVLKDICETYFGCFTGISFVKQNTRPIPTGMNLIQEVWEKLESHLFQHPPAESLDQLIKRDTAEHGKWMCLPSDIEHIGTELGETIFYELVEDTVLSFASDTSEYEFSVLPIASEEIEDIDL</sequence>
<feature type="compositionally biased region" description="Basic residues" evidence="1">
    <location>
        <begin position="377"/>
        <end position="387"/>
    </location>
</feature>
<name>A0A8S0PB41_OLEEU</name>
<dbReference type="Pfam" id="PF14309">
    <property type="entry name" value="DUF4378"/>
    <property type="match status" value="1"/>
</dbReference>
<evidence type="ECO:0000313" key="5">
    <source>
        <dbReference type="Proteomes" id="UP000594638"/>
    </source>
</evidence>
<dbReference type="AlphaFoldDB" id="A0A8S0PB41"/>
<dbReference type="Pfam" id="PF12552">
    <property type="entry name" value="DUF3741"/>
    <property type="match status" value="1"/>
</dbReference>
<protein>
    <submittedName>
        <fullName evidence="4">Uncharacterized protein</fullName>
    </submittedName>
</protein>
<reference evidence="4 5" key="1">
    <citation type="submission" date="2019-12" db="EMBL/GenBank/DDBJ databases">
        <authorList>
            <person name="Alioto T."/>
            <person name="Alioto T."/>
            <person name="Gomez Garrido J."/>
        </authorList>
    </citation>
    <scope>NUCLEOTIDE SEQUENCE [LARGE SCALE GENOMIC DNA]</scope>
</reference>
<dbReference type="InterPro" id="IPR022212">
    <property type="entry name" value="DUF3741"/>
</dbReference>
<feature type="domain" description="DUF3741" evidence="2">
    <location>
        <begin position="292"/>
        <end position="333"/>
    </location>
</feature>
<feature type="region of interest" description="Disordered" evidence="1">
    <location>
        <begin position="738"/>
        <end position="769"/>
    </location>
</feature>
<evidence type="ECO:0000259" key="2">
    <source>
        <dbReference type="Pfam" id="PF12552"/>
    </source>
</evidence>
<organism evidence="4 5">
    <name type="scientific">Olea europaea subsp. europaea</name>
    <dbReference type="NCBI Taxonomy" id="158383"/>
    <lineage>
        <taxon>Eukaryota</taxon>
        <taxon>Viridiplantae</taxon>
        <taxon>Streptophyta</taxon>
        <taxon>Embryophyta</taxon>
        <taxon>Tracheophyta</taxon>
        <taxon>Spermatophyta</taxon>
        <taxon>Magnoliopsida</taxon>
        <taxon>eudicotyledons</taxon>
        <taxon>Gunneridae</taxon>
        <taxon>Pentapetalae</taxon>
        <taxon>asterids</taxon>
        <taxon>lamiids</taxon>
        <taxon>Lamiales</taxon>
        <taxon>Oleaceae</taxon>
        <taxon>Oleeae</taxon>
        <taxon>Olea</taxon>
    </lineage>
</organism>
<dbReference type="InterPro" id="IPR025486">
    <property type="entry name" value="DUF4378"/>
</dbReference>
<comment type="caution">
    <text evidence="4">The sequence shown here is derived from an EMBL/GenBank/DDBJ whole genome shotgun (WGS) entry which is preliminary data.</text>
</comment>
<dbReference type="OrthoDB" id="770239at2759"/>
<feature type="region of interest" description="Disordered" evidence="1">
    <location>
        <begin position="135"/>
        <end position="155"/>
    </location>
</feature>
<gene>
    <name evidence="4" type="ORF">OLEA9_A006352</name>
</gene>
<feature type="region of interest" description="Disordered" evidence="1">
    <location>
        <begin position="516"/>
        <end position="535"/>
    </location>
</feature>
<evidence type="ECO:0000256" key="1">
    <source>
        <dbReference type="SAM" id="MobiDB-lite"/>
    </source>
</evidence>
<feature type="domain" description="DUF4378" evidence="3">
    <location>
        <begin position="846"/>
        <end position="994"/>
    </location>
</feature>
<evidence type="ECO:0000259" key="3">
    <source>
        <dbReference type="Pfam" id="PF14309"/>
    </source>
</evidence>
<feature type="compositionally biased region" description="Low complexity" evidence="1">
    <location>
        <begin position="758"/>
        <end position="769"/>
    </location>
</feature>
<accession>A0A8S0PB41</accession>
<dbReference type="PANTHER" id="PTHR47212">
    <property type="entry name" value="ADHESIN-LIKE PROTEIN, PUTATIVE (DUF3741)-RELATED"/>
    <property type="match status" value="1"/>
</dbReference>
<feature type="compositionally biased region" description="Basic and acidic residues" evidence="1">
    <location>
        <begin position="362"/>
        <end position="376"/>
    </location>
</feature>
<dbReference type="Proteomes" id="UP000594638">
    <property type="component" value="Unassembled WGS sequence"/>
</dbReference>
<proteinExistence type="predicted"/>
<dbReference type="EMBL" id="CACTIH010000021">
    <property type="protein sequence ID" value="CAA2935038.1"/>
    <property type="molecule type" value="Genomic_DNA"/>
</dbReference>
<dbReference type="Gramene" id="OE9A006352T1">
    <property type="protein sequence ID" value="OE9A006352C1"/>
    <property type="gene ID" value="OE9A006352"/>
</dbReference>